<feature type="compositionally biased region" description="Basic and acidic residues" evidence="1">
    <location>
        <begin position="623"/>
        <end position="657"/>
    </location>
</feature>
<accession>A0A4Z1FKT3</accession>
<feature type="region of interest" description="Disordered" evidence="1">
    <location>
        <begin position="1154"/>
        <end position="1223"/>
    </location>
</feature>
<feature type="compositionally biased region" description="Polar residues" evidence="1">
    <location>
        <begin position="783"/>
        <end position="792"/>
    </location>
</feature>
<feature type="region of interest" description="Disordered" evidence="1">
    <location>
        <begin position="999"/>
        <end position="1022"/>
    </location>
</feature>
<feature type="compositionally biased region" description="Polar residues" evidence="1">
    <location>
        <begin position="332"/>
        <end position="343"/>
    </location>
</feature>
<dbReference type="EMBL" id="PQXI01000088">
    <property type="protein sequence ID" value="TGO25065.1"/>
    <property type="molecule type" value="Genomic_DNA"/>
</dbReference>
<name>A0A4Z1FKT3_9HELO</name>
<dbReference type="Proteomes" id="UP000297910">
    <property type="component" value="Unassembled WGS sequence"/>
</dbReference>
<feature type="region of interest" description="Disordered" evidence="1">
    <location>
        <begin position="911"/>
        <end position="946"/>
    </location>
</feature>
<feature type="compositionally biased region" description="Basic and acidic residues" evidence="1">
    <location>
        <begin position="757"/>
        <end position="766"/>
    </location>
</feature>
<feature type="compositionally biased region" description="Polar residues" evidence="1">
    <location>
        <begin position="1160"/>
        <end position="1179"/>
    </location>
</feature>
<feature type="region of interest" description="Disordered" evidence="1">
    <location>
        <begin position="419"/>
        <end position="449"/>
    </location>
</feature>
<comment type="caution">
    <text evidence="2">The sequence shown here is derived from an EMBL/GenBank/DDBJ whole genome shotgun (WGS) entry which is preliminary data.</text>
</comment>
<evidence type="ECO:0000313" key="2">
    <source>
        <dbReference type="EMBL" id="TGO25065.1"/>
    </source>
</evidence>
<keyword evidence="3" id="KW-1185">Reference proteome</keyword>
<sequence>MCILRITTYDECWGQYTHLLICSNESSNNNELTSPQDRVLSALKCPNLKSEHINVGSSRCNCKINPRAFNTVCNRRWGGDFVGSVNCSMNPGSAVKFQFRGREWENCTNVDMLLRGGDRNVPDDYNPSAQVWNDSEWDGDYKQVDWRDKDWVALAEKGMSTWQSRKTRRPSNVQHPMILGGIQFPEESQTYEEVELEKSEMFSTEHNLTRPKGQKLPPRHDSTNHHVGSIGAAVVEWRRLKDQKEAAVDGHQHLPSRPPSVGQPQYQRKASVLHINQVEHGRQLTMNTDHQNQQSVLSSLTATVRTPPIFPTGPNTMSVREAERPRRERKNSQGVQSGGQSTADMKMRSTIPFGPKVLPVWQLAQILKEKQEQEKKNLGTPPGNQQQSLMDPAATAATHEDNIHDQDASEARLEIPVSLETSSAPIAASESLQDQRERGKDQKRNNFLHDAYRQRVVLREKKSKDQVNESGLSAQDDFQHVNTHIPSREDSNPSTNKALGKPWNGVSEYVVSQEYNSTLPESDDRNFRFNNYIPSKQLPEKVQMADLNEASKSTPKDFYETSHQASITIVGTPRAAPHIFSDPARRGDLTPLELRQVERSQEKFANPEFHPYSNLSKIKLDAERRANQHQEIAEQSKSQALEREQKTQDDVQTRRQSDVFAQEPSHSQENFQRKAIRKLQEIEEQSKIPGNRNKRDFLHDFSQLDAFLQDFTIAQQDTAREMWMAEKDKVDKKFSKFYGTIATPNKGVANIPEVSDEVVRQPRQEKIDEENDVEEKSVEDRSLPQNKTSPANTFRLPPKSDLPYLLIEKRKTILMAKMLHGQDMKERFVQDVPFPQQNAARDSWIIVAKLVDRRLHKLLDQIRTCVVSEGVEHDAEDVEYNGEEHRKVQEKILRSVNRKFGEQLRKLERSAKTREEKRIREVEKQNKLSDRKSFKEQNQDGDGVDLLNHTGRAEVTNNQQEVISTSLVDQAMGDITDADDEADIEVQQKRKRDVQYFSYSSRTSAKKRKSGEDELAVESEQTRNQRLRDLYYSGLIPSMEDVMGLENADAAKLQVENKRDQDKRKKNSQYSDPMTLKDERSSNNKPQIENSGRKTWIDIDYEAQNKRTKTNRREDSQILIPDTFHRSFQKQFPKMPNESKHDFRRRKLAAYIVSDEYKQRQSAGPGSRNSTLTNGQEQANSDEDLSEYLPSGMNQSKLSNEVGTHAKEEIRKPRLSRKAKNISAREEWLRKQDAKKLEEQRQKVGTTGNARKEGMVGKLVGGRIDVDDQIPSNVSDNQGLADYGSEKNAYMKTEGGSRSQSKGSFGTQQQIQSFNTNLSAVVQHNDAIMAGSNIERAIDLTSD</sequence>
<feature type="region of interest" description="Disordered" evidence="1">
    <location>
        <begin position="623"/>
        <end position="672"/>
    </location>
</feature>
<feature type="region of interest" description="Disordered" evidence="1">
    <location>
        <begin position="1055"/>
        <end position="1092"/>
    </location>
</feature>
<organism evidence="2 3">
    <name type="scientific">Botrytis paeoniae</name>
    <dbReference type="NCBI Taxonomy" id="278948"/>
    <lineage>
        <taxon>Eukaryota</taxon>
        <taxon>Fungi</taxon>
        <taxon>Dikarya</taxon>
        <taxon>Ascomycota</taxon>
        <taxon>Pezizomycotina</taxon>
        <taxon>Leotiomycetes</taxon>
        <taxon>Helotiales</taxon>
        <taxon>Sclerotiniaceae</taxon>
        <taxon>Botrytis</taxon>
    </lineage>
</organism>
<feature type="region of interest" description="Disordered" evidence="1">
    <location>
        <begin position="752"/>
        <end position="795"/>
    </location>
</feature>
<evidence type="ECO:0000313" key="3">
    <source>
        <dbReference type="Proteomes" id="UP000297910"/>
    </source>
</evidence>
<feature type="compositionally biased region" description="Polar residues" evidence="1">
    <location>
        <begin position="1192"/>
        <end position="1202"/>
    </location>
</feature>
<evidence type="ECO:0000256" key="1">
    <source>
        <dbReference type="SAM" id="MobiDB-lite"/>
    </source>
</evidence>
<feature type="region of interest" description="Disordered" evidence="1">
    <location>
        <begin position="373"/>
        <end position="399"/>
    </location>
</feature>
<feature type="compositionally biased region" description="Basic and acidic residues" evidence="1">
    <location>
        <begin position="911"/>
        <end position="938"/>
    </location>
</feature>
<feature type="region of interest" description="Disordered" evidence="1">
    <location>
        <begin position="305"/>
        <end position="347"/>
    </location>
</feature>
<feature type="compositionally biased region" description="Basic and acidic residues" evidence="1">
    <location>
        <begin position="433"/>
        <end position="444"/>
    </location>
</feature>
<gene>
    <name evidence="2" type="ORF">BPAE_0088g00170</name>
</gene>
<protein>
    <submittedName>
        <fullName evidence="2">Uncharacterized protein</fullName>
    </submittedName>
</protein>
<feature type="region of interest" description="Disordered" evidence="1">
    <location>
        <begin position="203"/>
        <end position="226"/>
    </location>
</feature>
<proteinExistence type="predicted"/>
<reference evidence="2 3" key="1">
    <citation type="submission" date="2017-12" db="EMBL/GenBank/DDBJ databases">
        <title>Comparative genomics of Botrytis spp.</title>
        <authorList>
            <person name="Valero-Jimenez C.A."/>
            <person name="Tapia P."/>
            <person name="Veloso J."/>
            <person name="Silva-Moreno E."/>
            <person name="Staats M."/>
            <person name="Valdes J.H."/>
            <person name="Van Kan J.A.L."/>
        </authorList>
    </citation>
    <scope>NUCLEOTIDE SEQUENCE [LARGE SCALE GENOMIC DNA]</scope>
    <source>
        <strain evidence="2 3">Bp0003</strain>
    </source>
</reference>